<protein>
    <submittedName>
        <fullName evidence="6">(pine wood nematode) hypothetical protein</fullName>
    </submittedName>
</protein>
<accession>A0A7I8XKS0</accession>
<organism evidence="6 7">
    <name type="scientific">Bursaphelenchus xylophilus</name>
    <name type="common">Pinewood nematode worm</name>
    <name type="synonym">Aphelenchoides xylophilus</name>
    <dbReference type="NCBI Taxonomy" id="6326"/>
    <lineage>
        <taxon>Eukaryota</taxon>
        <taxon>Metazoa</taxon>
        <taxon>Ecdysozoa</taxon>
        <taxon>Nematoda</taxon>
        <taxon>Chromadorea</taxon>
        <taxon>Rhabditida</taxon>
        <taxon>Tylenchina</taxon>
        <taxon>Tylenchomorpha</taxon>
        <taxon>Aphelenchoidea</taxon>
        <taxon>Aphelenchoididae</taxon>
        <taxon>Bursaphelenchus</taxon>
    </lineage>
</organism>
<dbReference type="Gene3D" id="3.40.1620.70">
    <property type="match status" value="1"/>
</dbReference>
<proteinExistence type="predicted"/>
<dbReference type="SUPFAM" id="SSF56436">
    <property type="entry name" value="C-type lectin-like"/>
    <property type="match status" value="1"/>
</dbReference>
<feature type="compositionally biased region" description="Pro residues" evidence="3">
    <location>
        <begin position="300"/>
        <end position="311"/>
    </location>
</feature>
<dbReference type="Gene3D" id="3.10.100.10">
    <property type="entry name" value="Mannose-Binding Protein A, subunit A"/>
    <property type="match status" value="1"/>
</dbReference>
<keyword evidence="7" id="KW-1185">Reference proteome</keyword>
<evidence type="ECO:0000256" key="1">
    <source>
        <dbReference type="ARBA" id="ARBA00022525"/>
    </source>
</evidence>
<evidence type="ECO:0000259" key="5">
    <source>
        <dbReference type="SMART" id="SM00210"/>
    </source>
</evidence>
<dbReference type="Pfam" id="PF20010">
    <property type="entry name" value="Collagen_trimer"/>
    <property type="match status" value="1"/>
</dbReference>
<evidence type="ECO:0000313" key="6">
    <source>
        <dbReference type="EMBL" id="CAD5210224.1"/>
    </source>
</evidence>
<keyword evidence="2" id="KW-0677">Repeat</keyword>
<dbReference type="Pfam" id="PF06482">
    <property type="entry name" value="Endostatin"/>
    <property type="match status" value="1"/>
</dbReference>
<dbReference type="InterPro" id="IPR016187">
    <property type="entry name" value="CTDL_fold"/>
</dbReference>
<dbReference type="Proteomes" id="UP000659654">
    <property type="component" value="Unassembled WGS sequence"/>
</dbReference>
<dbReference type="PANTHER" id="PTHR24023">
    <property type="entry name" value="COLLAGEN ALPHA"/>
    <property type="match status" value="1"/>
</dbReference>
<sequence length="762" mass="84375">MTGSLLLITLCLGAFRVIGFEIPGDDESEVNLLTPLENLLHSGGHVFRTKGLDGLPAVGVQKGAEIVVPYRIYLPRRFYRNFAILASVKPRDEKESYLFAVVNAFDTVVDVGLKWQPAPDSQTNISLIYTDTEYEATSSRVVASFLVPSFTNQWTQLAVEVNEDNVILYFRCVRYASKTIRRNPEYLQMDDASKLYVANAGPILRGGFEGSIQELKIFDNPAEAANQCNDIWWKKKQQNRKDEGSGKREPEELEGTPQNQYQTSYQSTYPTTSTTRAPELVADYPMAPPMLKGERGEPGLPGPPGLPGIPGPMGPPGVCEQKCPLMEPRLELTAADVERIARYPGVKGEKGERGQSSEAKPYHHSQYSVEPIRSTGEKGQKGDPGYPGPAGIPGIPGPRGSNGLPGPPGPPGRDGASSGGGQGGVRVYETAVELFSSSPLTPVGCLAFALSSQQLFIRVNNGWQGVKLDGFYPSMERKPSAPIYMANAPAKDHLSYWLENDADSADRAPCARRSVAQPRDISQHSTPAPPLPYTRPVLDEGRANKYNQYNYVHKEKPQKDGNSPYQNTVDSRLSPHYGKQRLHLIALNELYRGDMRGIRGADLECYRQARRSGFKTTFRAFLSSKVQDLNKIVFFDDRKYPVVNVRGDRLFDSWESLFTGKAPQAKILSFNGIDQFSNRKESGIWHGSNAAGNRVTDAFCNGWRSERHSDYGMATFVGPQAQEIMVEPREVSCDRELIVLCVENMSAFSARRRVGKRISEDF</sequence>
<reference evidence="6" key="1">
    <citation type="submission" date="2020-09" db="EMBL/GenBank/DDBJ databases">
        <authorList>
            <person name="Kikuchi T."/>
        </authorList>
    </citation>
    <scope>NUCLEOTIDE SEQUENCE</scope>
    <source>
        <strain evidence="6">Ka4C1</strain>
    </source>
</reference>
<gene>
    <name evidence="6" type="ORF">BXYJ_LOCUS1828</name>
</gene>
<keyword evidence="4" id="KW-0732">Signal</keyword>
<dbReference type="Proteomes" id="UP000582659">
    <property type="component" value="Unassembled WGS sequence"/>
</dbReference>
<dbReference type="SMR" id="A0A7I8XKS0"/>
<name>A0A7I8XKS0_BURXY</name>
<feature type="compositionally biased region" description="Basic and acidic residues" evidence="3">
    <location>
        <begin position="239"/>
        <end position="250"/>
    </location>
</feature>
<dbReference type="Gene3D" id="2.60.120.200">
    <property type="match status" value="1"/>
</dbReference>
<feature type="chain" id="PRO_5035385116" evidence="4">
    <location>
        <begin position="20"/>
        <end position="762"/>
    </location>
</feature>
<dbReference type="SMART" id="SM00210">
    <property type="entry name" value="TSPN"/>
    <property type="match status" value="1"/>
</dbReference>
<feature type="compositionally biased region" description="Low complexity" evidence="3">
    <location>
        <begin position="256"/>
        <end position="275"/>
    </location>
</feature>
<dbReference type="InterPro" id="IPR048287">
    <property type="entry name" value="TSPN-like_N"/>
</dbReference>
<dbReference type="InterPro" id="IPR016186">
    <property type="entry name" value="C-type_lectin-like/link_sf"/>
</dbReference>
<dbReference type="InterPro" id="IPR045463">
    <property type="entry name" value="XV/XVIII_trimerization_dom"/>
</dbReference>
<dbReference type="SUPFAM" id="SSF49899">
    <property type="entry name" value="Concanavalin A-like lectins/glucanases"/>
    <property type="match status" value="1"/>
</dbReference>
<comment type="caution">
    <text evidence="6">The sequence shown here is derived from an EMBL/GenBank/DDBJ whole genome shotgun (WGS) entry which is preliminary data.</text>
</comment>
<evidence type="ECO:0000256" key="4">
    <source>
        <dbReference type="SAM" id="SignalP"/>
    </source>
</evidence>
<evidence type="ECO:0000256" key="2">
    <source>
        <dbReference type="ARBA" id="ARBA00022737"/>
    </source>
</evidence>
<feature type="region of interest" description="Disordered" evidence="3">
    <location>
        <begin position="343"/>
        <end position="424"/>
    </location>
</feature>
<feature type="domain" description="Thrombospondin-like N-terminal" evidence="5">
    <location>
        <begin position="29"/>
        <end position="221"/>
    </location>
</feature>
<dbReference type="GO" id="GO:0005615">
    <property type="term" value="C:extracellular space"/>
    <property type="evidence" value="ECO:0007669"/>
    <property type="project" value="TreeGrafter"/>
</dbReference>
<evidence type="ECO:0000313" key="7">
    <source>
        <dbReference type="Proteomes" id="UP000659654"/>
    </source>
</evidence>
<dbReference type="InterPro" id="IPR050149">
    <property type="entry name" value="Collagen_superfamily"/>
</dbReference>
<dbReference type="GO" id="GO:0030198">
    <property type="term" value="P:extracellular matrix organization"/>
    <property type="evidence" value="ECO:0007669"/>
    <property type="project" value="TreeGrafter"/>
</dbReference>
<feature type="signal peptide" evidence="4">
    <location>
        <begin position="1"/>
        <end position="19"/>
    </location>
</feature>
<dbReference type="OrthoDB" id="10060752at2759"/>
<dbReference type="GO" id="GO:0030020">
    <property type="term" value="F:extracellular matrix structural constituent conferring tensile strength"/>
    <property type="evidence" value="ECO:0007669"/>
    <property type="project" value="TreeGrafter"/>
</dbReference>
<dbReference type="GO" id="GO:0031012">
    <property type="term" value="C:extracellular matrix"/>
    <property type="evidence" value="ECO:0007669"/>
    <property type="project" value="TreeGrafter"/>
</dbReference>
<dbReference type="InterPro" id="IPR013320">
    <property type="entry name" value="ConA-like_dom_sf"/>
</dbReference>
<dbReference type="AlphaFoldDB" id="A0A7I8XKS0"/>
<dbReference type="InterPro" id="IPR010515">
    <property type="entry name" value="Collagenase_NC10/endostatin"/>
</dbReference>
<evidence type="ECO:0000256" key="3">
    <source>
        <dbReference type="SAM" id="MobiDB-lite"/>
    </source>
</evidence>
<dbReference type="PANTHER" id="PTHR24023:SF1082">
    <property type="entry name" value="COLLAGEN TRIPLE HELIX REPEAT"/>
    <property type="match status" value="1"/>
</dbReference>
<keyword evidence="1" id="KW-0964">Secreted</keyword>
<feature type="region of interest" description="Disordered" evidence="3">
    <location>
        <begin position="235"/>
        <end position="311"/>
    </location>
</feature>
<dbReference type="EMBL" id="CAJFCV020000001">
    <property type="protein sequence ID" value="CAG9085975.1"/>
    <property type="molecule type" value="Genomic_DNA"/>
</dbReference>
<feature type="region of interest" description="Disordered" evidence="3">
    <location>
        <begin position="508"/>
        <end position="539"/>
    </location>
</feature>
<dbReference type="EMBL" id="CAJFDI010000001">
    <property type="protein sequence ID" value="CAD5210224.1"/>
    <property type="molecule type" value="Genomic_DNA"/>
</dbReference>
<feature type="compositionally biased region" description="Basic and acidic residues" evidence="3">
    <location>
        <begin position="343"/>
        <end position="355"/>
    </location>
</feature>